<dbReference type="Pfam" id="PF10250">
    <property type="entry name" value="O-FucT"/>
    <property type="match status" value="1"/>
</dbReference>
<dbReference type="InterPro" id="IPR003653">
    <property type="entry name" value="Peptidase_C48_C"/>
</dbReference>
<comment type="similarity">
    <text evidence="1">Belongs to the peptidase C48 family.</text>
</comment>
<keyword evidence="8" id="KW-0788">Thiol protease</keyword>
<evidence type="ECO:0000256" key="6">
    <source>
        <dbReference type="ARBA" id="ARBA00022786"/>
    </source>
</evidence>
<proteinExistence type="inferred from homology"/>
<comment type="function">
    <text evidence="12">Protease that catalyzes two essential functions in the SUMO pathway: processing of full-length SUMOs to their mature forms and deconjugation of SUMO from targeted proteins.</text>
</comment>
<dbReference type="CDD" id="cd11299">
    <property type="entry name" value="O-FucT_plant"/>
    <property type="match status" value="1"/>
</dbReference>
<dbReference type="PANTHER" id="PTHR47764">
    <property type="entry name" value="UBIQUITIN-LIKE-SPECIFIC PROTEASE 2B-RELATED"/>
    <property type="match status" value="1"/>
</dbReference>
<keyword evidence="6" id="KW-0833">Ubl conjugation pathway</keyword>
<dbReference type="Gene3D" id="1.10.418.20">
    <property type="match status" value="1"/>
</dbReference>
<keyword evidence="3" id="KW-0645">Protease</keyword>
<keyword evidence="5" id="KW-0808">Transferase</keyword>
<keyword evidence="10" id="KW-0119">Carbohydrate metabolism</keyword>
<dbReference type="GO" id="GO:0008234">
    <property type="term" value="F:cysteine-type peptidase activity"/>
    <property type="evidence" value="ECO:0007669"/>
    <property type="project" value="UniProtKB-KW"/>
</dbReference>
<dbReference type="OrthoDB" id="442460at2759"/>
<dbReference type="SUPFAM" id="SSF54001">
    <property type="entry name" value="Cysteine proteinases"/>
    <property type="match status" value="1"/>
</dbReference>
<feature type="compositionally biased region" description="Basic and acidic residues" evidence="13">
    <location>
        <begin position="60"/>
        <end position="80"/>
    </location>
</feature>
<evidence type="ECO:0000313" key="15">
    <source>
        <dbReference type="EMBL" id="KAG8494019.1"/>
    </source>
</evidence>
<dbReference type="InterPro" id="IPR038765">
    <property type="entry name" value="Papain-like_cys_pep_sf"/>
</dbReference>
<evidence type="ECO:0000256" key="7">
    <source>
        <dbReference type="ARBA" id="ARBA00022801"/>
    </source>
</evidence>
<evidence type="ECO:0000256" key="8">
    <source>
        <dbReference type="ARBA" id="ARBA00022807"/>
    </source>
</evidence>
<reference evidence="15 16" key="1">
    <citation type="journal article" date="2021" name="bioRxiv">
        <title>The Gossypium anomalum genome as a resource for cotton improvement and evolutionary analysis of hybrid incompatibility.</title>
        <authorList>
            <person name="Grover C.E."/>
            <person name="Yuan D."/>
            <person name="Arick M.A."/>
            <person name="Miller E.R."/>
            <person name="Hu G."/>
            <person name="Peterson D.G."/>
            <person name="Wendel J.F."/>
            <person name="Udall J.A."/>
        </authorList>
    </citation>
    <scope>NUCLEOTIDE SEQUENCE [LARGE SCALE GENOMIC DNA]</scope>
    <source>
        <strain evidence="15">JFW-Udall</strain>
        <tissue evidence="15">Leaf</tissue>
    </source>
</reference>
<evidence type="ECO:0000256" key="9">
    <source>
        <dbReference type="ARBA" id="ARBA00023253"/>
    </source>
</evidence>
<evidence type="ECO:0000256" key="10">
    <source>
        <dbReference type="ARBA" id="ARBA00023277"/>
    </source>
</evidence>
<name>A0A8J6D341_9ROSI</name>
<feature type="region of interest" description="Disordered" evidence="13">
    <location>
        <begin position="38"/>
        <end position="88"/>
    </location>
</feature>
<dbReference type="GO" id="GO:0006508">
    <property type="term" value="P:proteolysis"/>
    <property type="evidence" value="ECO:0007669"/>
    <property type="project" value="UniProtKB-KW"/>
</dbReference>
<feature type="domain" description="Ubiquitin-like protease family profile" evidence="14">
    <location>
        <begin position="274"/>
        <end position="468"/>
    </location>
</feature>
<dbReference type="Pfam" id="PF25352">
    <property type="entry name" value="PH_ULP"/>
    <property type="match status" value="1"/>
</dbReference>
<keyword evidence="7" id="KW-0378">Hydrolase</keyword>
<keyword evidence="4" id="KW-0328">Glycosyltransferase</keyword>
<comment type="caution">
    <text evidence="15">The sequence shown here is derived from an EMBL/GenBank/DDBJ whole genome shotgun (WGS) entry which is preliminary data.</text>
</comment>
<comment type="similarity">
    <text evidence="2">Belongs to the glycosyltransferase GT106 family.</text>
</comment>
<feature type="region of interest" description="Disordered" evidence="13">
    <location>
        <begin position="110"/>
        <end position="131"/>
    </location>
</feature>
<evidence type="ECO:0000256" key="13">
    <source>
        <dbReference type="SAM" id="MobiDB-lite"/>
    </source>
</evidence>
<evidence type="ECO:0000256" key="2">
    <source>
        <dbReference type="ARBA" id="ARBA00007737"/>
    </source>
</evidence>
<dbReference type="Proteomes" id="UP000701853">
    <property type="component" value="Chromosome 5"/>
</dbReference>
<dbReference type="EMBL" id="JAHUZN010000005">
    <property type="protein sequence ID" value="KAG8494019.1"/>
    <property type="molecule type" value="Genomic_DNA"/>
</dbReference>
<evidence type="ECO:0000313" key="16">
    <source>
        <dbReference type="Proteomes" id="UP000701853"/>
    </source>
</evidence>
<dbReference type="InterPro" id="IPR019378">
    <property type="entry name" value="GDP-Fuc_O-FucTrfase"/>
</dbReference>
<dbReference type="GO" id="GO:0006004">
    <property type="term" value="P:fucose metabolic process"/>
    <property type="evidence" value="ECO:0007669"/>
    <property type="project" value="UniProtKB-KW"/>
</dbReference>
<dbReference type="GO" id="GO:0016757">
    <property type="term" value="F:glycosyltransferase activity"/>
    <property type="evidence" value="ECO:0007669"/>
    <property type="project" value="UniProtKB-KW"/>
</dbReference>
<evidence type="ECO:0000256" key="3">
    <source>
        <dbReference type="ARBA" id="ARBA00022670"/>
    </source>
</evidence>
<gene>
    <name evidence="15" type="ORF">CXB51_011377</name>
</gene>
<dbReference type="Pfam" id="PF02902">
    <property type="entry name" value="Peptidase_C48"/>
    <property type="match status" value="1"/>
</dbReference>
<dbReference type="PANTHER" id="PTHR47764:SF2">
    <property type="entry name" value="UBIQUITIN-LIKE PROTEASE FAMILY PROFILE DOMAIN-CONTAINING PROTEIN"/>
    <property type="match status" value="1"/>
</dbReference>
<dbReference type="Gene3D" id="3.30.310.130">
    <property type="entry name" value="Ubiquitin-related"/>
    <property type="match status" value="1"/>
</dbReference>
<evidence type="ECO:0000259" key="14">
    <source>
        <dbReference type="PROSITE" id="PS50600"/>
    </source>
</evidence>
<evidence type="ECO:0000256" key="11">
    <source>
        <dbReference type="ARBA" id="ARBA00030350"/>
    </source>
</evidence>
<dbReference type="InterPro" id="IPR057375">
    <property type="entry name" value="ULP2A/B_PH"/>
</dbReference>
<accession>A0A8J6D341</accession>
<keyword evidence="9" id="KW-0294">Fucose metabolism</keyword>
<sequence>MDNIPCLDVDAIDGDCSCDVTTPVASLGSDEKDCILKEGNPKLNVSPELKSTHSEQQADLVKDSHEPRCTFSDMDPRDSCPEVPSSGKRQLNCALSNSPLINKPVDMASDANESMAERSPTSPSSDVAEDDGVSVIFSPSGVKIEGSTVSEHQSTFSFESRIDDIISINCRWFQRVGYMTLKMKVLSKVAIEAENACDTSANEELKFTIIDPRWSEKHAAIISLNFQYQALWNIMPDPLAEMDGDDSLVQRSYFPNFDEPFEEVIYPKGDIDAVSISKRDVDLLLPETFVNDTIIDFYIKYLKNQIQPEERLRFHFFNSFFFRKLADLDKDPSSISDGRAAFLRVRKWTRKLDMFGKDYIFIPVNFSLHWSLIVICHPGEVAGFKDEDLDKSSKVPCILHMDSIKGNHAGLKNLVQSYLWEEWKERHKETSEDLSSKFLNLRFVSLELPQQENSFDCGLFLLHYLELFLAEAPPNFNPFKITKFSNFLNLDWFPPTEASLKRTLIQKLIFELLEIRSREMSSSDCSDELHSSRFPEEIGNGGVEFVSKSVSPEVACHGNLNSQASQGIEMTLLASSSMRNVETVNDSGLVLREFFEPGVTAGSLLGQFQSFDQQPSYYNMNGAVSPREQEDVPTGQQFVYLASGETSFPQFTGITSQACEVPYSSSGFVIGSSWNPGISLIGGNKVDTSHETSCTSDDDDDIGIIENNPIEDSVVLIEKRDTDQEQSQSVENVECLKKGFMPASIEVLETSITDVPGASVDTDKIHDKTEDADLPSKAHSSVVLHQNPGAAVNELDVDPEMVENVESQANKTVSSDQTLGTVLNQLDRDSDLIENEASCDEVQTIIDDLPSKDNSMLLSDQNPSLVAEPLSQDSEMAENKEAIVNDSLAELSEQPAAKRMQQLNQDSEVAENKEAIVNDSLAELSEQPAAKRMQQLNQESEVAENKEAIIVNDSLAELSKQPAAKRMRLTPSLEEKKPPPKGSDFHGIRVRVLAFCAHAKKKGERMRQPYNYNHQVHQSQRSAFAALFLVLLPIFFPNLFAPLGRASPSLFSEWNAPKPRHLSLLEVALHWKTPIKQQFDLWSPLPNQGWKPCIDSADTPSLPERSQGYIQVFLDGGLNQQRMGMCDAVAVAKILNATLVIPHLEVNPVWQDSSSFTDIFDVDHFINVLRDEVSIVKELPREYSWSSREYYATGIRATRIKTAPVHASADWYLENVLPVMRSYGIAAISPFSHRLAFDKLPVEIQHLRCKVNFEALAFVPRIRLIGETLVNRLRDPSGKLQASGTEVLRERTDDTEKERAGKFVVLHLRFDKDMAAHSACDFGGGKAEKLALAKYRQVLWQGRVLNSQFTDHELRNQGRCPLTPEEIGLLLTALGFNNNTHLYLASHKVYGGEARISTLRTMFPLMEDKKSLASANELAEVEGKASLMAAVDYYVSLKSDIFISASPGNMHNALLGHRAYLNLKTIRPNMLLLGPLFLNKTIGWSEFQHAVINGHKNRQGQMRLRKEKQSIYTYPAPDCMCRA</sequence>
<organism evidence="15 16">
    <name type="scientific">Gossypium anomalum</name>
    <dbReference type="NCBI Taxonomy" id="47600"/>
    <lineage>
        <taxon>Eukaryota</taxon>
        <taxon>Viridiplantae</taxon>
        <taxon>Streptophyta</taxon>
        <taxon>Embryophyta</taxon>
        <taxon>Tracheophyta</taxon>
        <taxon>Spermatophyta</taxon>
        <taxon>Magnoliopsida</taxon>
        <taxon>eudicotyledons</taxon>
        <taxon>Gunneridae</taxon>
        <taxon>Pentapetalae</taxon>
        <taxon>rosids</taxon>
        <taxon>malvids</taxon>
        <taxon>Malvales</taxon>
        <taxon>Malvaceae</taxon>
        <taxon>Malvoideae</taxon>
        <taxon>Gossypium</taxon>
    </lineage>
</organism>
<evidence type="ECO:0000256" key="4">
    <source>
        <dbReference type="ARBA" id="ARBA00022676"/>
    </source>
</evidence>
<dbReference type="FunFam" id="3.30.310.130:FF:000006">
    <property type="entry name" value="Probable ubiquitin-like-specific protease 2B"/>
    <property type="match status" value="1"/>
</dbReference>
<dbReference type="InterPro" id="IPR024709">
    <property type="entry name" value="FucosylTrfase_pln"/>
</dbReference>
<keyword evidence="16" id="KW-1185">Reference proteome</keyword>
<evidence type="ECO:0000256" key="1">
    <source>
        <dbReference type="ARBA" id="ARBA00005234"/>
    </source>
</evidence>
<dbReference type="PROSITE" id="PS50600">
    <property type="entry name" value="ULP_PROTEASE"/>
    <property type="match status" value="1"/>
</dbReference>
<evidence type="ECO:0000256" key="5">
    <source>
        <dbReference type="ARBA" id="ARBA00022679"/>
    </source>
</evidence>
<evidence type="ECO:0000256" key="12">
    <source>
        <dbReference type="ARBA" id="ARBA00057729"/>
    </source>
</evidence>
<protein>
    <recommendedName>
        <fullName evidence="11">O-fucosyltransferase family protein</fullName>
    </recommendedName>
</protein>